<dbReference type="PANTHER" id="PTHR43462:SF1">
    <property type="entry name" value="ALANYL-TRNA EDITING PROTEIN AARSD1"/>
    <property type="match status" value="1"/>
</dbReference>
<keyword evidence="3" id="KW-0378">Hydrolase</keyword>
<dbReference type="Gene3D" id="3.30.980.10">
    <property type="entry name" value="Threonyl-trna Synthetase, Chain A, domain 2"/>
    <property type="match status" value="1"/>
</dbReference>
<dbReference type="RefSeq" id="WP_086990073.1">
    <property type="nucleotide sequence ID" value="NZ_FUHU01000003.1"/>
</dbReference>
<protein>
    <submittedName>
        <fullName evidence="3">Predicted metal-dependent hydrolase</fullName>
    </submittedName>
</protein>
<dbReference type="Gene3D" id="2.40.30.130">
    <property type="match status" value="1"/>
</dbReference>
<proteinExistence type="predicted"/>
<dbReference type="InterPro" id="IPR051335">
    <property type="entry name" value="Alanyl-tRNA_Editing_Enzymes"/>
</dbReference>
<keyword evidence="1" id="KW-0479">Metal-binding</keyword>
<sequence length="275" mass="29054">MTRVTFASGSAAETARVLHVLPEAVITDVTPFHPVDHTWPDQPGDTGTLSGSAVHNTVMAARGEEGTWHLGSSIPVKRGTEGWEWAVAHVLDAAPVVTEGDAVQLEVDTERRDALSAGHTACHLASLALDAALAEFWSKETRSDPLGNPDFESAANQTSFIELDGAADEYRMGKSLRKKGVDVAGIVEALPTIADAVNAQLADWVAADAPVRIEAEGDTITDMRRWVCDLPEGSASLPCGGTHVTSTGQLGAVTVTLDAPDPQTLVMRTSVSRDR</sequence>
<dbReference type="GeneID" id="303171703"/>
<dbReference type="GO" id="GO:0000166">
    <property type="term" value="F:nucleotide binding"/>
    <property type="evidence" value="ECO:0007669"/>
    <property type="project" value="InterPro"/>
</dbReference>
<dbReference type="InterPro" id="IPR018163">
    <property type="entry name" value="Thr/Ala-tRNA-synth_IIc_edit"/>
</dbReference>
<reference evidence="3 4" key="1">
    <citation type="submission" date="2017-02" db="EMBL/GenBank/DDBJ databases">
        <authorList>
            <person name="Peterson S.W."/>
        </authorList>
    </citation>
    <scope>NUCLEOTIDE SEQUENCE [LARGE SCALE GENOMIC DNA]</scope>
    <source>
        <strain evidence="3 4">LMG 22410</strain>
    </source>
</reference>
<dbReference type="SUPFAM" id="SSF55186">
    <property type="entry name" value="ThrRS/AlaRS common domain"/>
    <property type="match status" value="1"/>
</dbReference>
<evidence type="ECO:0000256" key="2">
    <source>
        <dbReference type="ARBA" id="ARBA00022833"/>
    </source>
</evidence>
<keyword evidence="2" id="KW-0862">Zinc</keyword>
<organism evidence="3 4">
    <name type="scientific">Agrococcus casei LMG 22410</name>
    <dbReference type="NCBI Taxonomy" id="1255656"/>
    <lineage>
        <taxon>Bacteria</taxon>
        <taxon>Bacillati</taxon>
        <taxon>Actinomycetota</taxon>
        <taxon>Actinomycetes</taxon>
        <taxon>Micrococcales</taxon>
        <taxon>Microbacteriaceae</taxon>
        <taxon>Agrococcus</taxon>
    </lineage>
</organism>
<dbReference type="OrthoDB" id="6396444at2"/>
<accession>A0A1R4ESD5</accession>
<evidence type="ECO:0000256" key="1">
    <source>
        <dbReference type="ARBA" id="ARBA00022723"/>
    </source>
</evidence>
<keyword evidence="4" id="KW-1185">Reference proteome</keyword>
<evidence type="ECO:0000313" key="3">
    <source>
        <dbReference type="EMBL" id="SJM46553.1"/>
    </source>
</evidence>
<dbReference type="PANTHER" id="PTHR43462">
    <property type="entry name" value="ALANYL-TRNA EDITING PROTEIN"/>
    <property type="match status" value="1"/>
</dbReference>
<evidence type="ECO:0000313" key="4">
    <source>
        <dbReference type="Proteomes" id="UP000195787"/>
    </source>
</evidence>
<dbReference type="Proteomes" id="UP000195787">
    <property type="component" value="Unassembled WGS sequence"/>
</dbReference>
<name>A0A1R4ESD5_9MICO</name>
<gene>
    <name evidence="3" type="ORF">CZ674_00565</name>
</gene>
<dbReference type="GO" id="GO:0002161">
    <property type="term" value="F:aminoacyl-tRNA deacylase activity"/>
    <property type="evidence" value="ECO:0007669"/>
    <property type="project" value="UniProtKB-ARBA"/>
</dbReference>
<dbReference type="GO" id="GO:0046872">
    <property type="term" value="F:metal ion binding"/>
    <property type="evidence" value="ECO:0007669"/>
    <property type="project" value="UniProtKB-KW"/>
</dbReference>
<dbReference type="EMBL" id="FUHU01000003">
    <property type="protein sequence ID" value="SJM46553.1"/>
    <property type="molecule type" value="Genomic_DNA"/>
</dbReference>
<dbReference type="AlphaFoldDB" id="A0A1R4ESD5"/>